<dbReference type="Proteomes" id="UP001064489">
    <property type="component" value="Chromosome 8"/>
</dbReference>
<feature type="compositionally biased region" description="Basic and acidic residues" evidence="1">
    <location>
        <begin position="551"/>
        <end position="569"/>
    </location>
</feature>
<sequence>MDHRQWHLRPPPPQPPPPPPPSQVSNICPICAISHFPFCPPPPHPYAHQNPRFPFHHGMDPRPWHVPTPSFDKHNPVQPVYDYYGGGNGFSSEVDRNYSKRMKVDENNYLVSSDDERRLKLIRDHGSSLKYEPFNNLHSAENHVVANNNSGYVNDWQSYGSNNPQPPPPPMQHGWQQHNYCMSHGGHEKLNVHGPFSSHHSNNNIGQPPLPTSPPPPLPLEPPLHHPPEFNSYPSVAPPPPPPPPPQAKTSLFPVHGRVPSSYPPIPHASTGFISEESRPLPSTQYLGESQSFPLKQLSPEKPKVVNALHLFKQPLRASRPNHIVIILRGLPGSGKSYLAKMLRDLEVENGGDAPRIHSMDDYFMTEVEKVEEGDVSQSSTSLRSKKAIKKKVMEYCYEPEMEEAYRSSMLKAFKRTLEEGSFTSVIVDDRNLRVADFAQFWAVAKRSGYEAYILEATYKDPAGCAARNVHGLTFDEIEKMAEQWEEAPSLYLQLDIKSLFHGDDLKESGIKEVDMDMEDEDFDDGLSAQQGREPDNIIVPTTSDDASADSPKDGKRWDPEEDHPTEVVKDLGRSKWSEDLDEDVAERSKVVKGNLNALSGLFQAYGKEGKSVHWGDQVSDTGFSIGAAKKAKMLSLVIGPGAGYNLKSNPLSKEESPTSTHNSGKSKKQTVFQEQLRAEHESFKAVFDRRRQRIGGLDLEEE</sequence>
<gene>
    <name evidence="2" type="ORF">LWI28_015757</name>
</gene>
<feature type="region of interest" description="Disordered" evidence="1">
    <location>
        <begin position="1"/>
        <end position="23"/>
    </location>
</feature>
<feature type="compositionally biased region" description="Pro residues" evidence="1">
    <location>
        <begin position="208"/>
        <end position="222"/>
    </location>
</feature>
<dbReference type="InterPro" id="IPR026314">
    <property type="entry name" value="YLP_motif_con_p1"/>
</dbReference>
<evidence type="ECO:0008006" key="4">
    <source>
        <dbReference type="Google" id="ProtNLM"/>
    </source>
</evidence>
<dbReference type="SUPFAM" id="SSF52540">
    <property type="entry name" value="P-loop containing nucleoside triphosphate hydrolases"/>
    <property type="match status" value="1"/>
</dbReference>
<dbReference type="GO" id="GO:0005634">
    <property type="term" value="C:nucleus"/>
    <property type="evidence" value="ECO:0007669"/>
    <property type="project" value="InterPro"/>
</dbReference>
<proteinExistence type="predicted"/>
<evidence type="ECO:0000313" key="3">
    <source>
        <dbReference type="Proteomes" id="UP001064489"/>
    </source>
</evidence>
<feature type="region of interest" description="Disordered" evidence="1">
    <location>
        <begin position="644"/>
        <end position="673"/>
    </location>
</feature>
<feature type="compositionally biased region" description="Polar residues" evidence="1">
    <location>
        <begin position="647"/>
        <end position="673"/>
    </location>
</feature>
<dbReference type="PANTHER" id="PTHR13413:SF0">
    <property type="entry name" value="YLP MOTIF-CONTAINING PROTEIN 1"/>
    <property type="match status" value="1"/>
</dbReference>
<dbReference type="Pfam" id="PF13671">
    <property type="entry name" value="AAA_33"/>
    <property type="match status" value="1"/>
</dbReference>
<protein>
    <recommendedName>
        <fullName evidence="4">YLP motif-containing protein 1</fullName>
    </recommendedName>
</protein>
<evidence type="ECO:0000313" key="2">
    <source>
        <dbReference type="EMBL" id="KAI9174335.1"/>
    </source>
</evidence>
<dbReference type="GO" id="GO:0032204">
    <property type="term" value="P:regulation of telomere maintenance"/>
    <property type="evidence" value="ECO:0007669"/>
    <property type="project" value="TreeGrafter"/>
</dbReference>
<reference evidence="2" key="2">
    <citation type="submission" date="2023-02" db="EMBL/GenBank/DDBJ databases">
        <authorList>
            <person name="Swenson N.G."/>
            <person name="Wegrzyn J.L."/>
            <person name="Mcevoy S.L."/>
        </authorList>
    </citation>
    <scope>NUCLEOTIDE SEQUENCE</scope>
    <source>
        <strain evidence="2">91603</strain>
        <tissue evidence="2">Leaf</tissue>
    </source>
</reference>
<comment type="caution">
    <text evidence="2">The sequence shown here is derived from an EMBL/GenBank/DDBJ whole genome shotgun (WGS) entry which is preliminary data.</text>
</comment>
<feature type="region of interest" description="Disordered" evidence="1">
    <location>
        <begin position="522"/>
        <end position="569"/>
    </location>
</feature>
<name>A0AAD5NQA8_ACENE</name>
<feature type="compositionally biased region" description="Pro residues" evidence="1">
    <location>
        <begin position="9"/>
        <end position="22"/>
    </location>
</feature>
<evidence type="ECO:0000256" key="1">
    <source>
        <dbReference type="SAM" id="MobiDB-lite"/>
    </source>
</evidence>
<dbReference type="PANTHER" id="PTHR13413">
    <property type="entry name" value="YLP MOTIF CONTAINING PROTEIN NUCLEAR PROTEIN ZAP"/>
    <property type="match status" value="1"/>
</dbReference>
<dbReference type="FunFam" id="3.40.50.300:FF:000978">
    <property type="entry name" value="YLP motif-containing protein 1 isoform X3"/>
    <property type="match status" value="1"/>
</dbReference>
<dbReference type="Gene3D" id="3.40.50.300">
    <property type="entry name" value="P-loop containing nucleotide triphosphate hydrolases"/>
    <property type="match status" value="1"/>
</dbReference>
<feature type="compositionally biased region" description="Pro residues" evidence="1">
    <location>
        <begin position="236"/>
        <end position="247"/>
    </location>
</feature>
<dbReference type="AlphaFoldDB" id="A0AAD5NQA8"/>
<feature type="region of interest" description="Disordered" evidence="1">
    <location>
        <begin position="155"/>
        <end position="287"/>
    </location>
</feature>
<organism evidence="2 3">
    <name type="scientific">Acer negundo</name>
    <name type="common">Box elder</name>
    <dbReference type="NCBI Taxonomy" id="4023"/>
    <lineage>
        <taxon>Eukaryota</taxon>
        <taxon>Viridiplantae</taxon>
        <taxon>Streptophyta</taxon>
        <taxon>Embryophyta</taxon>
        <taxon>Tracheophyta</taxon>
        <taxon>Spermatophyta</taxon>
        <taxon>Magnoliopsida</taxon>
        <taxon>eudicotyledons</taxon>
        <taxon>Gunneridae</taxon>
        <taxon>Pentapetalae</taxon>
        <taxon>rosids</taxon>
        <taxon>malvids</taxon>
        <taxon>Sapindales</taxon>
        <taxon>Sapindaceae</taxon>
        <taxon>Hippocastanoideae</taxon>
        <taxon>Acereae</taxon>
        <taxon>Acer</taxon>
    </lineage>
</organism>
<dbReference type="InterPro" id="IPR027417">
    <property type="entry name" value="P-loop_NTPase"/>
</dbReference>
<keyword evidence="3" id="KW-1185">Reference proteome</keyword>
<dbReference type="EMBL" id="JAJSOW010000103">
    <property type="protein sequence ID" value="KAI9174335.1"/>
    <property type="molecule type" value="Genomic_DNA"/>
</dbReference>
<accession>A0AAD5NQA8</accession>
<reference evidence="2" key="1">
    <citation type="journal article" date="2022" name="Plant J.">
        <title>Strategies of tolerance reflected in two North American maple genomes.</title>
        <authorList>
            <person name="McEvoy S.L."/>
            <person name="Sezen U.U."/>
            <person name="Trouern-Trend A."/>
            <person name="McMahon S.M."/>
            <person name="Schaberg P.G."/>
            <person name="Yang J."/>
            <person name="Wegrzyn J.L."/>
            <person name="Swenson N.G."/>
        </authorList>
    </citation>
    <scope>NUCLEOTIDE SEQUENCE</scope>
    <source>
        <strain evidence="2">91603</strain>
    </source>
</reference>